<accession>A0A175WHH2</accession>
<proteinExistence type="predicted"/>
<dbReference type="STRING" id="100816.A0A175WHH2"/>
<evidence type="ECO:0000313" key="3">
    <source>
        <dbReference type="EMBL" id="KXX83146.1"/>
    </source>
</evidence>
<keyword evidence="4" id="KW-1185">Reference proteome</keyword>
<name>A0A175WHH2_9PEZI</name>
<protein>
    <recommendedName>
        <fullName evidence="2">CHAT domain-containing protein</fullName>
    </recommendedName>
</protein>
<evidence type="ECO:0000256" key="1">
    <source>
        <dbReference type="SAM" id="MobiDB-lite"/>
    </source>
</evidence>
<sequence>MLKLPGLTLKRVLEEVKKLEDDRVYPKKILEWLWDDVVHPILDELGFRTTPPDSNDVEKWPHVWWVPVGPLTYLPLHAAGYHGAGGSTGRTALDCIVSSYSSSIRLLIDRRRTAAAFTNLANSQAAVLVSMPTTPGRRPLKHAAAEVAELREVCPSLNLTPVEPAATKQAVLAALKAKPCISVFHFSGHGVSDGAEPSKSRLLLKDWKEDPLTVADLRDQWLDGSDTSSDSTVSSATQEENADTAAAAGASPPAEQPFLAYLSACSTGENKVLDLIDEAIHLANGCRLAGFRHAVGTLWPVSDACSVDIAREFYKAVRDAGATDEAVAWALHVAVRAVRYKTYTSNESDNRAAVDADNNTPRRYNLKWAPFLHFGV</sequence>
<dbReference type="EMBL" id="LCTW02000003">
    <property type="protein sequence ID" value="KXX83146.1"/>
    <property type="molecule type" value="Genomic_DNA"/>
</dbReference>
<dbReference type="OrthoDB" id="4587021at2759"/>
<gene>
    <name evidence="3" type="ORF">MMYC01_200328</name>
</gene>
<dbReference type="AlphaFoldDB" id="A0A175WHH2"/>
<dbReference type="Proteomes" id="UP000078237">
    <property type="component" value="Unassembled WGS sequence"/>
</dbReference>
<dbReference type="VEuPathDB" id="FungiDB:MMYC01_200328"/>
<feature type="domain" description="CHAT" evidence="2">
    <location>
        <begin position="28"/>
        <end position="375"/>
    </location>
</feature>
<dbReference type="InterPro" id="IPR024983">
    <property type="entry name" value="CHAT_dom"/>
</dbReference>
<evidence type="ECO:0000313" key="4">
    <source>
        <dbReference type="Proteomes" id="UP000078237"/>
    </source>
</evidence>
<feature type="region of interest" description="Disordered" evidence="1">
    <location>
        <begin position="223"/>
        <end position="251"/>
    </location>
</feature>
<comment type="caution">
    <text evidence="3">The sequence shown here is derived from an EMBL/GenBank/DDBJ whole genome shotgun (WGS) entry which is preliminary data.</text>
</comment>
<dbReference type="Pfam" id="PF12770">
    <property type="entry name" value="CHAT"/>
    <property type="match status" value="1"/>
</dbReference>
<reference evidence="3 4" key="1">
    <citation type="journal article" date="2016" name="Genome Announc.">
        <title>Genome Sequence of Madurella mycetomatis mm55, Isolated from a Human Mycetoma Case in Sudan.</title>
        <authorList>
            <person name="Smit S."/>
            <person name="Derks M.F."/>
            <person name="Bervoets S."/>
            <person name="Fahal A."/>
            <person name="van Leeuwen W."/>
            <person name="van Belkum A."/>
            <person name="van de Sande W.W."/>
        </authorList>
    </citation>
    <scope>NUCLEOTIDE SEQUENCE [LARGE SCALE GENOMIC DNA]</scope>
    <source>
        <strain evidence="4">mm55</strain>
    </source>
</reference>
<organism evidence="3 4">
    <name type="scientific">Madurella mycetomatis</name>
    <dbReference type="NCBI Taxonomy" id="100816"/>
    <lineage>
        <taxon>Eukaryota</taxon>
        <taxon>Fungi</taxon>
        <taxon>Dikarya</taxon>
        <taxon>Ascomycota</taxon>
        <taxon>Pezizomycotina</taxon>
        <taxon>Sordariomycetes</taxon>
        <taxon>Sordariomycetidae</taxon>
        <taxon>Sordariales</taxon>
        <taxon>Sordariales incertae sedis</taxon>
        <taxon>Madurella</taxon>
    </lineage>
</organism>
<evidence type="ECO:0000259" key="2">
    <source>
        <dbReference type="Pfam" id="PF12770"/>
    </source>
</evidence>